<evidence type="ECO:0000313" key="3">
    <source>
        <dbReference type="Proteomes" id="UP000324222"/>
    </source>
</evidence>
<comment type="caution">
    <text evidence="2">The sequence shown here is derived from an EMBL/GenBank/DDBJ whole genome shotgun (WGS) entry which is preliminary data.</text>
</comment>
<proteinExistence type="predicted"/>
<feature type="compositionally biased region" description="Basic residues" evidence="1">
    <location>
        <begin position="115"/>
        <end position="134"/>
    </location>
</feature>
<organism evidence="2 3">
    <name type="scientific">Portunus trituberculatus</name>
    <name type="common">Swimming crab</name>
    <name type="synonym">Neptunus trituberculatus</name>
    <dbReference type="NCBI Taxonomy" id="210409"/>
    <lineage>
        <taxon>Eukaryota</taxon>
        <taxon>Metazoa</taxon>
        <taxon>Ecdysozoa</taxon>
        <taxon>Arthropoda</taxon>
        <taxon>Crustacea</taxon>
        <taxon>Multicrustacea</taxon>
        <taxon>Malacostraca</taxon>
        <taxon>Eumalacostraca</taxon>
        <taxon>Eucarida</taxon>
        <taxon>Decapoda</taxon>
        <taxon>Pleocyemata</taxon>
        <taxon>Brachyura</taxon>
        <taxon>Eubrachyura</taxon>
        <taxon>Portunoidea</taxon>
        <taxon>Portunidae</taxon>
        <taxon>Portuninae</taxon>
        <taxon>Portunus</taxon>
    </lineage>
</organism>
<sequence>MGAMDCDRLAIPMAYLGPANRLLQHGSGALLLGCTGFLARQRRACARPQRAALAMLLATRYCFSNYWLSPGGSKHVSPSLSQGCDSDLDLDTTGDSGSLLTRAFESAAPVDDKRKAHRKKGKTRRSKRKQGPLV</sequence>
<reference evidence="2 3" key="1">
    <citation type="submission" date="2019-05" db="EMBL/GenBank/DDBJ databases">
        <title>Another draft genome of Portunus trituberculatus and its Hox gene families provides insights of decapod evolution.</title>
        <authorList>
            <person name="Jeong J.-H."/>
            <person name="Song I."/>
            <person name="Kim S."/>
            <person name="Choi T."/>
            <person name="Kim D."/>
            <person name="Ryu S."/>
            <person name="Kim W."/>
        </authorList>
    </citation>
    <scope>NUCLEOTIDE SEQUENCE [LARGE SCALE GENOMIC DNA]</scope>
    <source>
        <tissue evidence="2">Muscle</tissue>
    </source>
</reference>
<feature type="region of interest" description="Disordered" evidence="1">
    <location>
        <begin position="105"/>
        <end position="134"/>
    </location>
</feature>
<dbReference type="Proteomes" id="UP000324222">
    <property type="component" value="Unassembled WGS sequence"/>
</dbReference>
<evidence type="ECO:0000256" key="1">
    <source>
        <dbReference type="SAM" id="MobiDB-lite"/>
    </source>
</evidence>
<dbReference type="EMBL" id="VSRR010011966">
    <property type="protein sequence ID" value="MPC53901.1"/>
    <property type="molecule type" value="Genomic_DNA"/>
</dbReference>
<evidence type="ECO:0000313" key="2">
    <source>
        <dbReference type="EMBL" id="MPC53901.1"/>
    </source>
</evidence>
<name>A0A5B7G211_PORTR</name>
<dbReference type="AlphaFoldDB" id="A0A5B7G211"/>
<gene>
    <name evidence="2" type="ORF">E2C01_047804</name>
</gene>
<protein>
    <submittedName>
        <fullName evidence="2">Uncharacterized protein</fullName>
    </submittedName>
</protein>
<keyword evidence="3" id="KW-1185">Reference proteome</keyword>
<accession>A0A5B7G211</accession>